<feature type="transmembrane region" description="Helical" evidence="6">
    <location>
        <begin position="214"/>
        <end position="231"/>
    </location>
</feature>
<evidence type="ECO:0000256" key="3">
    <source>
        <dbReference type="ARBA" id="ARBA00022692"/>
    </source>
</evidence>
<keyword evidence="3 6" id="KW-0812">Transmembrane</keyword>
<feature type="transmembrane region" description="Helical" evidence="6">
    <location>
        <begin position="80"/>
        <end position="99"/>
    </location>
</feature>
<gene>
    <name evidence="7" type="ORF">AXF13_09675</name>
</gene>
<dbReference type="PANTHER" id="PTHR42770">
    <property type="entry name" value="AMINO ACID TRANSPORTER-RELATED"/>
    <property type="match status" value="1"/>
</dbReference>
<feature type="transmembrane region" description="Helical" evidence="6">
    <location>
        <begin position="106"/>
        <end position="127"/>
    </location>
</feature>
<evidence type="ECO:0000256" key="2">
    <source>
        <dbReference type="ARBA" id="ARBA00022475"/>
    </source>
</evidence>
<name>A0A109W9S3_9BACT</name>
<dbReference type="Proteomes" id="UP000069241">
    <property type="component" value="Chromosome"/>
</dbReference>
<dbReference type="KEGG" id="dfi:AXF13_09675"/>
<dbReference type="GO" id="GO:0022857">
    <property type="term" value="F:transmembrane transporter activity"/>
    <property type="evidence" value="ECO:0007669"/>
    <property type="project" value="InterPro"/>
</dbReference>
<dbReference type="PIRSF" id="PIRSF006060">
    <property type="entry name" value="AA_transporter"/>
    <property type="match status" value="1"/>
</dbReference>
<evidence type="ECO:0000256" key="5">
    <source>
        <dbReference type="ARBA" id="ARBA00023136"/>
    </source>
</evidence>
<dbReference type="RefSeq" id="WP_062252934.1">
    <property type="nucleotide sequence ID" value="NZ_CP014229.1"/>
</dbReference>
<feature type="transmembrane region" description="Helical" evidence="6">
    <location>
        <begin position="373"/>
        <end position="397"/>
    </location>
</feature>
<evidence type="ECO:0000256" key="6">
    <source>
        <dbReference type="SAM" id="Phobius"/>
    </source>
</evidence>
<feature type="transmembrane region" description="Helical" evidence="6">
    <location>
        <begin position="409"/>
        <end position="430"/>
    </location>
</feature>
<proteinExistence type="predicted"/>
<dbReference type="Pfam" id="PF13520">
    <property type="entry name" value="AA_permease_2"/>
    <property type="match status" value="1"/>
</dbReference>
<keyword evidence="8" id="KW-1185">Reference proteome</keyword>
<organism evidence="7 8">
    <name type="scientific">Desulfovibrio fairfieldensis</name>
    <dbReference type="NCBI Taxonomy" id="44742"/>
    <lineage>
        <taxon>Bacteria</taxon>
        <taxon>Pseudomonadati</taxon>
        <taxon>Thermodesulfobacteriota</taxon>
        <taxon>Desulfovibrionia</taxon>
        <taxon>Desulfovibrionales</taxon>
        <taxon>Desulfovibrionaceae</taxon>
        <taxon>Desulfovibrio</taxon>
    </lineage>
</organism>
<dbReference type="InterPro" id="IPR050367">
    <property type="entry name" value="APC_superfamily"/>
</dbReference>
<evidence type="ECO:0000313" key="8">
    <source>
        <dbReference type="Proteomes" id="UP000069241"/>
    </source>
</evidence>
<dbReference type="InterPro" id="IPR002293">
    <property type="entry name" value="AA/rel_permease1"/>
</dbReference>
<dbReference type="EMBL" id="CP014229">
    <property type="protein sequence ID" value="AMD90363.1"/>
    <property type="molecule type" value="Genomic_DNA"/>
</dbReference>
<evidence type="ECO:0000313" key="7">
    <source>
        <dbReference type="EMBL" id="AMD90363.1"/>
    </source>
</evidence>
<feature type="transmembrane region" description="Helical" evidence="6">
    <location>
        <begin position="302"/>
        <end position="328"/>
    </location>
</feature>
<reference evidence="8" key="1">
    <citation type="submission" date="2016-02" db="EMBL/GenBank/DDBJ databases">
        <authorList>
            <person name="Holder M.E."/>
            <person name="Ajami N.J."/>
            <person name="Petrosino J.F."/>
        </authorList>
    </citation>
    <scope>NUCLEOTIDE SEQUENCE [LARGE SCALE GENOMIC DNA]</scope>
    <source>
        <strain evidence="8">CCUG 45958</strain>
    </source>
</reference>
<evidence type="ECO:0000256" key="4">
    <source>
        <dbReference type="ARBA" id="ARBA00022989"/>
    </source>
</evidence>
<evidence type="ECO:0000256" key="1">
    <source>
        <dbReference type="ARBA" id="ARBA00004651"/>
    </source>
</evidence>
<feature type="transmembrane region" description="Helical" evidence="6">
    <location>
        <begin position="21"/>
        <end position="39"/>
    </location>
</feature>
<comment type="subcellular location">
    <subcellularLocation>
        <location evidence="1">Cell membrane</location>
        <topology evidence="1">Multi-pass membrane protein</topology>
    </subcellularLocation>
</comment>
<dbReference type="GO" id="GO:0005886">
    <property type="term" value="C:plasma membrane"/>
    <property type="evidence" value="ECO:0007669"/>
    <property type="project" value="UniProtKB-SubCell"/>
</dbReference>
<protein>
    <submittedName>
        <fullName evidence="7">Amino acid permease</fullName>
    </submittedName>
</protein>
<keyword evidence="4 6" id="KW-1133">Transmembrane helix</keyword>
<feature type="transmembrane region" description="Helical" evidence="6">
    <location>
        <begin position="51"/>
        <end position="74"/>
    </location>
</feature>
<keyword evidence="5 6" id="KW-0472">Membrane</keyword>
<feature type="transmembrane region" description="Helical" evidence="6">
    <location>
        <begin position="436"/>
        <end position="456"/>
    </location>
</feature>
<feature type="transmembrane region" description="Helical" evidence="6">
    <location>
        <begin position="139"/>
        <end position="161"/>
    </location>
</feature>
<feature type="transmembrane region" description="Helical" evidence="6">
    <location>
        <begin position="173"/>
        <end position="194"/>
    </location>
</feature>
<sequence length="489" mass="52949">MHQKHHDGPQRNELEKSVVPMQAWALAVGAIIGWGCFILPGTRFLPLSGPVASLIGLGVGAVALCIVALCYGVMIKAYPVAGGAFAYAFVSLGRVAAVICGWGLALSYSCVIALNATAILLLTRFLLPGAFEVGYLYSVAGWDIYTGEVILISLVILFFAFMNYRGNSCANNLQLTLSVSLSIGVVALAAGSGINETASIHNLEPYFNEMHSGFISIITVVALAPFLYQGFDTIPQTAEEFNFDHDKSTRLMLISILCGCALYSLVLFAVSIIRPYPELLAAEYPWLTGAVANMAFGKIGGLILAVPVLAGIFSGMNGYFIATTRILFSMGRGKFIPSWFEKISPKHQTPVNAISFVLGFSLLAPWFGRQVLVWLTDTCALSAALSYFFTCFAAYRFVSQYPEQVNLPFAKSVTILGSLISMASFLLLAIPGSPAVISRESWMLLAVWCVLGFILYKKRAAELNAIPIRDLQFMLLGNNTRPLLFKVSD</sequence>
<dbReference type="STRING" id="44742.AXF13_09675"/>
<dbReference type="PANTHER" id="PTHR42770:SF7">
    <property type="entry name" value="MEMBRANE PROTEIN"/>
    <property type="match status" value="1"/>
</dbReference>
<feature type="transmembrane region" description="Helical" evidence="6">
    <location>
        <begin position="349"/>
        <end position="367"/>
    </location>
</feature>
<dbReference type="Gene3D" id="1.20.1740.10">
    <property type="entry name" value="Amino acid/polyamine transporter I"/>
    <property type="match status" value="1"/>
</dbReference>
<feature type="transmembrane region" description="Helical" evidence="6">
    <location>
        <begin position="251"/>
        <end position="273"/>
    </location>
</feature>
<accession>A0A109W9S3</accession>
<dbReference type="AlphaFoldDB" id="A0A109W9S3"/>
<keyword evidence="2" id="KW-1003">Cell membrane</keyword>